<dbReference type="Proteomes" id="UP001153954">
    <property type="component" value="Unassembled WGS sequence"/>
</dbReference>
<accession>A0AAU9UZI2</accession>
<evidence type="ECO:0000313" key="2">
    <source>
        <dbReference type="Proteomes" id="UP001153954"/>
    </source>
</evidence>
<organism evidence="1 2">
    <name type="scientific">Euphydryas editha</name>
    <name type="common">Edith's checkerspot</name>
    <dbReference type="NCBI Taxonomy" id="104508"/>
    <lineage>
        <taxon>Eukaryota</taxon>
        <taxon>Metazoa</taxon>
        <taxon>Ecdysozoa</taxon>
        <taxon>Arthropoda</taxon>
        <taxon>Hexapoda</taxon>
        <taxon>Insecta</taxon>
        <taxon>Pterygota</taxon>
        <taxon>Neoptera</taxon>
        <taxon>Endopterygota</taxon>
        <taxon>Lepidoptera</taxon>
        <taxon>Glossata</taxon>
        <taxon>Ditrysia</taxon>
        <taxon>Papilionoidea</taxon>
        <taxon>Nymphalidae</taxon>
        <taxon>Nymphalinae</taxon>
        <taxon>Euphydryas</taxon>
    </lineage>
</organism>
<gene>
    <name evidence="1" type="ORF">EEDITHA_LOCUS17954</name>
</gene>
<evidence type="ECO:0000313" key="1">
    <source>
        <dbReference type="EMBL" id="CAH2103442.1"/>
    </source>
</evidence>
<proteinExistence type="predicted"/>
<sequence>MYITGARRRWTGAGTVARASRPFAASYPPRAARVRPLPARVSTPRANHCTADRAPRTPPAIHAALDALARRPSHAFACRCTQPLESRDTERNIRFPCPYLYFPPVSQILDLIKC</sequence>
<dbReference type="EMBL" id="CAKOGL010000026">
    <property type="protein sequence ID" value="CAH2103442.1"/>
    <property type="molecule type" value="Genomic_DNA"/>
</dbReference>
<name>A0AAU9UZI2_EUPED</name>
<keyword evidence="2" id="KW-1185">Reference proteome</keyword>
<dbReference type="AlphaFoldDB" id="A0AAU9UZI2"/>
<reference evidence="1" key="1">
    <citation type="submission" date="2022-03" db="EMBL/GenBank/DDBJ databases">
        <authorList>
            <person name="Tunstrom K."/>
        </authorList>
    </citation>
    <scope>NUCLEOTIDE SEQUENCE</scope>
</reference>
<protein>
    <submittedName>
        <fullName evidence="1">Uncharacterized protein</fullName>
    </submittedName>
</protein>
<comment type="caution">
    <text evidence="1">The sequence shown here is derived from an EMBL/GenBank/DDBJ whole genome shotgun (WGS) entry which is preliminary data.</text>
</comment>